<dbReference type="EMBL" id="JBJQOH010000007">
    <property type="protein sequence ID" value="KAL3681874.1"/>
    <property type="molecule type" value="Genomic_DNA"/>
</dbReference>
<proteinExistence type="predicted"/>
<organism evidence="1 2">
    <name type="scientific">Riccia sorocarpa</name>
    <dbReference type="NCBI Taxonomy" id="122646"/>
    <lineage>
        <taxon>Eukaryota</taxon>
        <taxon>Viridiplantae</taxon>
        <taxon>Streptophyta</taxon>
        <taxon>Embryophyta</taxon>
        <taxon>Marchantiophyta</taxon>
        <taxon>Marchantiopsida</taxon>
        <taxon>Marchantiidae</taxon>
        <taxon>Marchantiales</taxon>
        <taxon>Ricciaceae</taxon>
        <taxon>Riccia</taxon>
    </lineage>
</organism>
<evidence type="ECO:0000313" key="2">
    <source>
        <dbReference type="Proteomes" id="UP001633002"/>
    </source>
</evidence>
<evidence type="ECO:0000313" key="1">
    <source>
        <dbReference type="EMBL" id="KAL3681874.1"/>
    </source>
</evidence>
<keyword evidence="2" id="KW-1185">Reference proteome</keyword>
<name>A0ABD3GXM4_9MARC</name>
<protein>
    <submittedName>
        <fullName evidence="1">Uncharacterized protein</fullName>
    </submittedName>
</protein>
<sequence>MVKAKSNTLEFLRSGEKWQEFVLDCELTLKALEKRMTCSLDMRSLPLSEVDYDEGLSIKGVPTMRLQKKDFLDSLKEELTKKTSAFVRNIKISRLRLSPPSYYIKGEKFHRWTRTPNGVKSADWAVLWDYHSTT</sequence>
<gene>
    <name evidence="1" type="ORF">R1sor_024830</name>
</gene>
<reference evidence="1 2" key="1">
    <citation type="submission" date="2024-09" db="EMBL/GenBank/DDBJ databases">
        <title>Chromosome-scale assembly of Riccia sorocarpa.</title>
        <authorList>
            <person name="Paukszto L."/>
        </authorList>
    </citation>
    <scope>NUCLEOTIDE SEQUENCE [LARGE SCALE GENOMIC DNA]</scope>
    <source>
        <strain evidence="1">LP-2024</strain>
        <tissue evidence="1">Aerial parts of the thallus</tissue>
    </source>
</reference>
<dbReference type="AlphaFoldDB" id="A0ABD3GXM4"/>
<accession>A0ABD3GXM4</accession>
<dbReference type="Proteomes" id="UP001633002">
    <property type="component" value="Unassembled WGS sequence"/>
</dbReference>
<comment type="caution">
    <text evidence="1">The sequence shown here is derived from an EMBL/GenBank/DDBJ whole genome shotgun (WGS) entry which is preliminary data.</text>
</comment>